<evidence type="ECO:0000313" key="3">
    <source>
        <dbReference type="Proteomes" id="UP001233271"/>
    </source>
</evidence>
<organism evidence="2 3">
    <name type="scientific">Cutaneotrichosporon cavernicola</name>
    <dbReference type="NCBI Taxonomy" id="279322"/>
    <lineage>
        <taxon>Eukaryota</taxon>
        <taxon>Fungi</taxon>
        <taxon>Dikarya</taxon>
        <taxon>Basidiomycota</taxon>
        <taxon>Agaricomycotina</taxon>
        <taxon>Tremellomycetes</taxon>
        <taxon>Trichosporonales</taxon>
        <taxon>Trichosporonaceae</taxon>
        <taxon>Cutaneotrichosporon</taxon>
    </lineage>
</organism>
<name>A0AA48IEX8_9TREE</name>
<dbReference type="KEGG" id="ccac:CcaHIS019_0201150"/>
<evidence type="ECO:0000256" key="1">
    <source>
        <dbReference type="SAM" id="MobiDB-lite"/>
    </source>
</evidence>
<feature type="region of interest" description="Disordered" evidence="1">
    <location>
        <begin position="1"/>
        <end position="34"/>
    </location>
</feature>
<dbReference type="RefSeq" id="XP_060454019.1">
    <property type="nucleotide sequence ID" value="XM_060597091.1"/>
</dbReference>
<protein>
    <submittedName>
        <fullName evidence="2">Uncharacterized protein</fullName>
    </submittedName>
</protein>
<gene>
    <name evidence="2" type="ORF">CcaverHIS019_0201150</name>
</gene>
<keyword evidence="3" id="KW-1185">Reference proteome</keyword>
<feature type="compositionally biased region" description="Polar residues" evidence="1">
    <location>
        <begin position="13"/>
        <end position="32"/>
    </location>
</feature>
<reference evidence="2" key="1">
    <citation type="journal article" date="2023" name="BMC Genomics">
        <title>Chromosome-level genome assemblies of Cutaneotrichosporon spp. (Trichosporonales, Basidiomycota) reveal imbalanced evolution between nucleotide sequences and chromosome synteny.</title>
        <authorList>
            <person name="Kobayashi Y."/>
            <person name="Kayamori A."/>
            <person name="Aoki K."/>
            <person name="Shiwa Y."/>
            <person name="Matsutani M."/>
            <person name="Fujita N."/>
            <person name="Sugita T."/>
            <person name="Iwasaki W."/>
            <person name="Tanaka N."/>
            <person name="Takashima M."/>
        </authorList>
    </citation>
    <scope>NUCLEOTIDE SEQUENCE</scope>
    <source>
        <strain evidence="2">HIS019</strain>
    </source>
</reference>
<dbReference type="Proteomes" id="UP001233271">
    <property type="component" value="Chromosome 2"/>
</dbReference>
<accession>A0AA48IEX8</accession>
<dbReference type="GeneID" id="85492624"/>
<evidence type="ECO:0000313" key="2">
    <source>
        <dbReference type="EMBL" id="BEI88753.1"/>
    </source>
</evidence>
<sequence length="253" mass="27603">MPKAHTVPKTFKVSKTPNSKAVKANATTNSKDPTSDELPAGCIFVFLDGLAARNAIPTRHLADAQACANKYKVELQASDSRPVRLDHLKKAMHIWTKGKEPKPGKERWECSKDRGECCKTTTKCERCWWMAPRGIVVGNKANKMMESFLSDPRPRVIASAEPGHSSPTASPQNPEGAGVVRLGEMSRDGMFNFGQSFEYQTHGTGLDTFFTITPIKYPNVADVQASPDETADDEVHAACAALTAHSEVLETSD</sequence>
<proteinExistence type="predicted"/>
<dbReference type="AlphaFoldDB" id="A0AA48IEX8"/>
<dbReference type="EMBL" id="AP028213">
    <property type="protein sequence ID" value="BEI88753.1"/>
    <property type="molecule type" value="Genomic_DNA"/>
</dbReference>
<feature type="region of interest" description="Disordered" evidence="1">
    <location>
        <begin position="156"/>
        <end position="177"/>
    </location>
</feature>